<dbReference type="AlphaFoldDB" id="A0A382IRM7"/>
<sequence>MIENLNRLDAVPEDLFELTGATGCVRFEYEHERTYLATADTVTLQVALSNAGGKLECLIA</sequence>
<accession>A0A382IRM7</accession>
<name>A0A382IRM7_9ZZZZ</name>
<dbReference type="EMBL" id="UINC01068705">
    <property type="protein sequence ID" value="SVC01523.1"/>
    <property type="molecule type" value="Genomic_DNA"/>
</dbReference>
<protein>
    <submittedName>
        <fullName evidence="1">Uncharacterized protein</fullName>
    </submittedName>
</protein>
<organism evidence="1">
    <name type="scientific">marine metagenome</name>
    <dbReference type="NCBI Taxonomy" id="408172"/>
    <lineage>
        <taxon>unclassified sequences</taxon>
        <taxon>metagenomes</taxon>
        <taxon>ecological metagenomes</taxon>
    </lineage>
</organism>
<gene>
    <name evidence="1" type="ORF">METZ01_LOCUS254377</name>
</gene>
<feature type="non-terminal residue" evidence="1">
    <location>
        <position position="60"/>
    </location>
</feature>
<reference evidence="1" key="1">
    <citation type="submission" date="2018-05" db="EMBL/GenBank/DDBJ databases">
        <authorList>
            <person name="Lanie J.A."/>
            <person name="Ng W.-L."/>
            <person name="Kazmierczak K.M."/>
            <person name="Andrzejewski T.M."/>
            <person name="Davidsen T.M."/>
            <person name="Wayne K.J."/>
            <person name="Tettelin H."/>
            <person name="Glass J.I."/>
            <person name="Rusch D."/>
            <person name="Podicherti R."/>
            <person name="Tsui H.-C.T."/>
            <person name="Winkler M.E."/>
        </authorList>
    </citation>
    <scope>NUCLEOTIDE SEQUENCE</scope>
</reference>
<evidence type="ECO:0000313" key="1">
    <source>
        <dbReference type="EMBL" id="SVC01523.1"/>
    </source>
</evidence>
<proteinExistence type="predicted"/>